<protein>
    <recommendedName>
        <fullName evidence="4">Holin</fullName>
    </recommendedName>
</protein>
<evidence type="ECO:0000313" key="2">
    <source>
        <dbReference type="EMBL" id="RHF89786.1"/>
    </source>
</evidence>
<organism evidence="2 3">
    <name type="scientific">Eubacterium ventriosum</name>
    <dbReference type="NCBI Taxonomy" id="39496"/>
    <lineage>
        <taxon>Bacteria</taxon>
        <taxon>Bacillati</taxon>
        <taxon>Bacillota</taxon>
        <taxon>Clostridia</taxon>
        <taxon>Eubacteriales</taxon>
        <taxon>Eubacteriaceae</taxon>
        <taxon>Eubacterium</taxon>
    </lineage>
</organism>
<keyword evidence="1" id="KW-0812">Transmembrane</keyword>
<dbReference type="Proteomes" id="UP000286186">
    <property type="component" value="Unassembled WGS sequence"/>
</dbReference>
<name>A0A414R9R7_9FIRM</name>
<keyword evidence="1" id="KW-0472">Membrane</keyword>
<feature type="transmembrane region" description="Helical" evidence="1">
    <location>
        <begin position="37"/>
        <end position="54"/>
    </location>
</feature>
<dbReference type="RefSeq" id="WP_118000611.1">
    <property type="nucleotide sequence ID" value="NZ_CATWJF010000012.1"/>
</dbReference>
<evidence type="ECO:0008006" key="4">
    <source>
        <dbReference type="Google" id="ProtNLM"/>
    </source>
</evidence>
<feature type="transmembrane region" description="Helical" evidence="1">
    <location>
        <begin position="12"/>
        <end position="31"/>
    </location>
</feature>
<sequence length="68" mass="7454">MRKYLNRLKNPATIIGLTGYLLTILSSLGFIIDNDTIMTVVQSICAICVLLGILNNPDTSGIDFPQKK</sequence>
<reference evidence="2 3" key="1">
    <citation type="submission" date="2018-08" db="EMBL/GenBank/DDBJ databases">
        <title>A genome reference for cultivated species of the human gut microbiota.</title>
        <authorList>
            <person name="Zou Y."/>
            <person name="Xue W."/>
            <person name="Luo G."/>
        </authorList>
    </citation>
    <scope>NUCLEOTIDE SEQUENCE [LARGE SCALE GENOMIC DNA]</scope>
    <source>
        <strain evidence="2 3">AM23-22</strain>
    </source>
</reference>
<keyword evidence="1" id="KW-1133">Transmembrane helix</keyword>
<proteinExistence type="predicted"/>
<comment type="caution">
    <text evidence="2">The sequence shown here is derived from an EMBL/GenBank/DDBJ whole genome shotgun (WGS) entry which is preliminary data.</text>
</comment>
<gene>
    <name evidence="2" type="ORF">DW652_04775</name>
</gene>
<accession>A0A414R9R7</accession>
<dbReference type="EMBL" id="QRHR01000003">
    <property type="protein sequence ID" value="RHF89786.1"/>
    <property type="molecule type" value="Genomic_DNA"/>
</dbReference>
<dbReference type="AlphaFoldDB" id="A0A414R9R7"/>
<evidence type="ECO:0000256" key="1">
    <source>
        <dbReference type="SAM" id="Phobius"/>
    </source>
</evidence>
<evidence type="ECO:0000313" key="3">
    <source>
        <dbReference type="Proteomes" id="UP000286186"/>
    </source>
</evidence>